<evidence type="ECO:0000313" key="2">
    <source>
        <dbReference type="EMBL" id="KAE9166873.1"/>
    </source>
</evidence>
<evidence type="ECO:0000313" key="4">
    <source>
        <dbReference type="Proteomes" id="UP000488956"/>
    </source>
</evidence>
<name>A0A6G0MHA6_9STRA</name>
<accession>A0A6G0MHA6</accession>
<proteinExistence type="predicted"/>
<sequence length="133" mass="14439">MMRGSEVGMALRDECAWSDQCRPRRGIGTWGWRLRVALRDEDKMERRQQSGDGGTWQAPAIPATAEFEGRRAVVATERVAAETADTDVTESMSALTATVGKGNDRRVVIDTHAVLEALGVRNGGVMGLLSPIL</sequence>
<reference evidence="3 4" key="1">
    <citation type="submission" date="2018-09" db="EMBL/GenBank/DDBJ databases">
        <title>Genomic investigation of the strawberry pathogen Phytophthora fragariae indicates pathogenicity is determined by transcriptional variation in three key races.</title>
        <authorList>
            <person name="Adams T.M."/>
            <person name="Armitage A.D."/>
            <person name="Sobczyk M.K."/>
            <person name="Bates H.J."/>
            <person name="Dunwell J.M."/>
            <person name="Nellist C.F."/>
            <person name="Harrison R.J."/>
        </authorList>
    </citation>
    <scope>NUCLEOTIDE SEQUENCE [LARGE SCALE GENOMIC DNA]</scope>
    <source>
        <strain evidence="2 3">BC-23</strain>
        <strain evidence="1 4">ONT-3</strain>
    </source>
</reference>
<comment type="caution">
    <text evidence="2">The sequence shown here is derived from an EMBL/GenBank/DDBJ whole genome shotgun (WGS) entry which is preliminary data.</text>
</comment>
<dbReference type="EMBL" id="QXFX01004992">
    <property type="protein sequence ID" value="KAE9062094.1"/>
    <property type="molecule type" value="Genomic_DNA"/>
</dbReference>
<gene>
    <name evidence="2" type="ORF">PF004_g29019</name>
    <name evidence="1" type="ORF">PF010_g29547</name>
</gene>
<dbReference type="Proteomes" id="UP000488956">
    <property type="component" value="Unassembled WGS sequence"/>
</dbReference>
<evidence type="ECO:0000313" key="3">
    <source>
        <dbReference type="Proteomes" id="UP000476176"/>
    </source>
</evidence>
<dbReference type="EMBL" id="QXGC01005014">
    <property type="protein sequence ID" value="KAE9166873.1"/>
    <property type="molecule type" value="Genomic_DNA"/>
</dbReference>
<dbReference type="AlphaFoldDB" id="A0A6G0MHA6"/>
<organism evidence="2 3">
    <name type="scientific">Phytophthora fragariae</name>
    <dbReference type="NCBI Taxonomy" id="53985"/>
    <lineage>
        <taxon>Eukaryota</taxon>
        <taxon>Sar</taxon>
        <taxon>Stramenopiles</taxon>
        <taxon>Oomycota</taxon>
        <taxon>Peronosporomycetes</taxon>
        <taxon>Peronosporales</taxon>
        <taxon>Peronosporaceae</taxon>
        <taxon>Phytophthora</taxon>
    </lineage>
</organism>
<dbReference type="Proteomes" id="UP000476176">
    <property type="component" value="Unassembled WGS sequence"/>
</dbReference>
<evidence type="ECO:0000313" key="1">
    <source>
        <dbReference type="EMBL" id="KAE9062094.1"/>
    </source>
</evidence>
<protein>
    <submittedName>
        <fullName evidence="2">Uncharacterized protein</fullName>
    </submittedName>
</protein>